<organism evidence="6">
    <name type="scientific">Amblyomma cajennense</name>
    <name type="common">Cayenne tick</name>
    <name type="synonym">Acarus cajennensis</name>
    <dbReference type="NCBI Taxonomy" id="34607"/>
    <lineage>
        <taxon>Eukaryota</taxon>
        <taxon>Metazoa</taxon>
        <taxon>Ecdysozoa</taxon>
        <taxon>Arthropoda</taxon>
        <taxon>Chelicerata</taxon>
        <taxon>Arachnida</taxon>
        <taxon>Acari</taxon>
        <taxon>Parasitiformes</taxon>
        <taxon>Ixodida</taxon>
        <taxon>Ixodoidea</taxon>
        <taxon>Ixodidae</taxon>
        <taxon>Amblyomminae</taxon>
        <taxon>Amblyomma</taxon>
    </lineage>
</organism>
<dbReference type="PANTHER" id="PTHR21431">
    <property type="entry name" value="PREFOLDIN SUBUNIT 6"/>
    <property type="match status" value="1"/>
</dbReference>
<feature type="coiled-coil region" evidence="5">
    <location>
        <begin position="79"/>
        <end position="120"/>
    </location>
</feature>
<reference evidence="6" key="1">
    <citation type="submission" date="2014-03" db="EMBL/GenBank/DDBJ databases">
        <title>The sialotranscriptome of Amblyomma triste, Amblyomma parvum and Amblyomma cajennense ticks, uncovered by 454-based RNA-seq.</title>
        <authorList>
            <person name="Garcia G.R."/>
            <person name="Gardinassi L.G."/>
            <person name="Ribeiro J.M."/>
            <person name="Anatriello E."/>
            <person name="Ferreira B.R."/>
            <person name="Moreira H.N."/>
            <person name="Mafra C."/>
            <person name="Olegario M.M."/>
            <person name="Szabo P.J."/>
            <person name="Miranda-Santos I.K."/>
            <person name="Maruyama S.R."/>
        </authorList>
    </citation>
    <scope>NUCLEOTIDE SEQUENCE</scope>
    <source>
        <strain evidence="6">Uberlandia</strain>
        <tissue evidence="6">Salivary glands</tissue>
    </source>
</reference>
<protein>
    <recommendedName>
        <fullName evidence="4">Probable prefoldin subunit 6</fullName>
    </recommendedName>
</protein>
<dbReference type="PANTHER" id="PTHR21431:SF0">
    <property type="entry name" value="PREFOLDIN SUBUNIT 6"/>
    <property type="match status" value="1"/>
</dbReference>
<evidence type="ECO:0000256" key="2">
    <source>
        <dbReference type="ARBA" id="ARBA00011695"/>
    </source>
</evidence>
<dbReference type="FunFam" id="1.10.287.370:FF:000003">
    <property type="entry name" value="Prefoldin subunit 6"/>
    <property type="match status" value="1"/>
</dbReference>
<dbReference type="CDD" id="cd23161">
    <property type="entry name" value="Prefoldin_6"/>
    <property type="match status" value="1"/>
</dbReference>
<evidence type="ECO:0000256" key="5">
    <source>
        <dbReference type="SAM" id="Coils"/>
    </source>
</evidence>
<dbReference type="InterPro" id="IPR009053">
    <property type="entry name" value="Prefoldin"/>
</dbReference>
<dbReference type="EMBL" id="GBBK01004290">
    <property type="protein sequence ID" value="JAC20192.1"/>
    <property type="molecule type" value="mRNA"/>
</dbReference>
<comment type="subunit">
    <text evidence="2">Heterohexamer of two PFD-alpha type and four PFD-beta type subunits.</text>
</comment>
<dbReference type="GO" id="GO:0006457">
    <property type="term" value="P:protein folding"/>
    <property type="evidence" value="ECO:0007669"/>
    <property type="project" value="InterPro"/>
</dbReference>
<dbReference type="Pfam" id="PF01920">
    <property type="entry name" value="Prefoldin_2"/>
    <property type="match status" value="1"/>
</dbReference>
<proteinExistence type="evidence at transcript level"/>
<dbReference type="GO" id="GO:0016272">
    <property type="term" value="C:prefoldin complex"/>
    <property type="evidence" value="ECO:0007669"/>
    <property type="project" value="InterPro"/>
</dbReference>
<dbReference type="Gene3D" id="1.10.287.370">
    <property type="match status" value="1"/>
</dbReference>
<sequence>MEAIHKALVQEVEKYKTLQKDFQKTYNLRQKLDSQLNENSVVKEELDLLEPEAGVYKLIGPVLIKQGLDDAKQNVNKRLEYITAELKRHDTLLKDLEKKQEAQREAIHKLEQQIQQSQGKGAVKM</sequence>
<evidence type="ECO:0000256" key="3">
    <source>
        <dbReference type="ARBA" id="ARBA00023186"/>
    </source>
</evidence>
<dbReference type="GO" id="GO:0051082">
    <property type="term" value="F:unfolded protein binding"/>
    <property type="evidence" value="ECO:0007669"/>
    <property type="project" value="InterPro"/>
</dbReference>
<dbReference type="GO" id="GO:0005737">
    <property type="term" value="C:cytoplasm"/>
    <property type="evidence" value="ECO:0007669"/>
    <property type="project" value="TreeGrafter"/>
</dbReference>
<accession>A0A023FF64</accession>
<dbReference type="GO" id="GO:0051087">
    <property type="term" value="F:protein-folding chaperone binding"/>
    <property type="evidence" value="ECO:0007669"/>
    <property type="project" value="TreeGrafter"/>
</dbReference>
<dbReference type="InterPro" id="IPR002777">
    <property type="entry name" value="PFD_beta-like"/>
</dbReference>
<evidence type="ECO:0000313" key="6">
    <source>
        <dbReference type="EMBL" id="JAC20192.1"/>
    </source>
</evidence>
<evidence type="ECO:0000256" key="1">
    <source>
        <dbReference type="ARBA" id="ARBA00008045"/>
    </source>
</evidence>
<dbReference type="GO" id="GO:0051131">
    <property type="term" value="P:chaperone-mediated protein complex assembly"/>
    <property type="evidence" value="ECO:0007669"/>
    <property type="project" value="TreeGrafter"/>
</dbReference>
<keyword evidence="3" id="KW-0143">Chaperone</keyword>
<dbReference type="SUPFAM" id="SSF46579">
    <property type="entry name" value="Prefoldin"/>
    <property type="match status" value="1"/>
</dbReference>
<evidence type="ECO:0000256" key="4">
    <source>
        <dbReference type="ARBA" id="ARBA00072592"/>
    </source>
</evidence>
<dbReference type="AlphaFoldDB" id="A0A023FF64"/>
<keyword evidence="5" id="KW-0175">Coiled coil</keyword>
<name>A0A023FF64_AMBCJ</name>
<comment type="similarity">
    <text evidence="1">Belongs to the prefoldin subunit beta family.</text>
</comment>